<dbReference type="EMBL" id="CAUJNA010003654">
    <property type="protein sequence ID" value="CAJ1407011.1"/>
    <property type="molecule type" value="Genomic_DNA"/>
</dbReference>
<sequence length="207" mass="21865">MTSPAKGICSKCKAEGGSQERMNAEGNHHKRSCSLFRPFLLVNCKNCGVAGSPAWIMTSGRHHGWSCPRYAYVDAGECKYCGYVGEASMVTSAGPHHAARCQRFGPSRADSPKATVCKYCGFRGTAEMVTGMGDQHLATCPRSAQRAKVAAKAKEAKAKSEGTGPGWFACLTCCGVEEVDGVPSEVAVAKPPADLGPETDEQEEAEA</sequence>
<evidence type="ECO:0000256" key="1">
    <source>
        <dbReference type="SAM" id="MobiDB-lite"/>
    </source>
</evidence>
<comment type="caution">
    <text evidence="2">The sequence shown here is derived from an EMBL/GenBank/DDBJ whole genome shotgun (WGS) entry which is preliminary data.</text>
</comment>
<protein>
    <submittedName>
        <fullName evidence="2">Uncharacterized protein</fullName>
    </submittedName>
</protein>
<dbReference type="AlphaFoldDB" id="A0AA36JL08"/>
<name>A0AA36JL08_9DINO</name>
<gene>
    <name evidence="2" type="ORF">EVOR1521_LOCUS28816</name>
</gene>
<accession>A0AA36JL08</accession>
<evidence type="ECO:0000313" key="3">
    <source>
        <dbReference type="Proteomes" id="UP001178507"/>
    </source>
</evidence>
<reference evidence="2" key="1">
    <citation type="submission" date="2023-08" db="EMBL/GenBank/DDBJ databases">
        <authorList>
            <person name="Chen Y."/>
            <person name="Shah S."/>
            <person name="Dougan E. K."/>
            <person name="Thang M."/>
            <person name="Chan C."/>
        </authorList>
    </citation>
    <scope>NUCLEOTIDE SEQUENCE</scope>
</reference>
<organism evidence="2 3">
    <name type="scientific">Effrenium voratum</name>
    <dbReference type="NCBI Taxonomy" id="2562239"/>
    <lineage>
        <taxon>Eukaryota</taxon>
        <taxon>Sar</taxon>
        <taxon>Alveolata</taxon>
        <taxon>Dinophyceae</taxon>
        <taxon>Suessiales</taxon>
        <taxon>Symbiodiniaceae</taxon>
        <taxon>Effrenium</taxon>
    </lineage>
</organism>
<evidence type="ECO:0000313" key="2">
    <source>
        <dbReference type="EMBL" id="CAJ1407011.1"/>
    </source>
</evidence>
<feature type="compositionally biased region" description="Acidic residues" evidence="1">
    <location>
        <begin position="197"/>
        <end position="207"/>
    </location>
</feature>
<keyword evidence="3" id="KW-1185">Reference proteome</keyword>
<feature type="region of interest" description="Disordered" evidence="1">
    <location>
        <begin position="187"/>
        <end position="207"/>
    </location>
</feature>
<dbReference type="Proteomes" id="UP001178507">
    <property type="component" value="Unassembled WGS sequence"/>
</dbReference>
<proteinExistence type="predicted"/>